<keyword evidence="3" id="KW-0443">Lipid metabolism</keyword>
<evidence type="ECO:0000256" key="6">
    <source>
        <dbReference type="ARBA" id="ARBA00050953"/>
    </source>
</evidence>
<dbReference type="PRINTS" id="PR00080">
    <property type="entry name" value="SDRFAMILY"/>
</dbReference>
<evidence type="ECO:0000256" key="2">
    <source>
        <dbReference type="ARBA" id="ARBA00023002"/>
    </source>
</evidence>
<protein>
    <recommendedName>
        <fullName evidence="9">3beta-hydroxycholanate 3-dehydrogenase (NAD(+))</fullName>
        <ecNumber evidence="9">1.1.1.391</ecNumber>
    </recommendedName>
    <alternativeName>
        <fullName evidence="10">NAD-dependent bile acid 3beta-dehydrogenase</fullName>
    </alternativeName>
</protein>
<comment type="catalytic activity">
    <reaction evidence="8">
        <text>3-oxo-5beta-cholan-24-oate + NADH + H(+) = isolithocholate + NAD(+)</text>
        <dbReference type="Rhea" id="RHEA:47508"/>
        <dbReference type="ChEBI" id="CHEBI:11867"/>
        <dbReference type="ChEBI" id="CHEBI:15378"/>
        <dbReference type="ChEBI" id="CHEBI:57540"/>
        <dbReference type="ChEBI" id="CHEBI:57945"/>
        <dbReference type="ChEBI" id="CHEBI:87728"/>
        <dbReference type="EC" id="1.1.1.391"/>
    </reaction>
    <physiologicalReaction direction="left-to-right" evidence="8">
        <dbReference type="Rhea" id="RHEA:47509"/>
    </physiologicalReaction>
</comment>
<dbReference type="SUPFAM" id="SSF51735">
    <property type="entry name" value="NAD(P)-binding Rossmann-fold domains"/>
    <property type="match status" value="1"/>
</dbReference>
<dbReference type="PROSITE" id="PS00061">
    <property type="entry name" value="ADH_SHORT"/>
    <property type="match status" value="1"/>
</dbReference>
<dbReference type="CDD" id="cd05233">
    <property type="entry name" value="SDR_c"/>
    <property type="match status" value="1"/>
</dbReference>
<dbReference type="PRINTS" id="PR00081">
    <property type="entry name" value="GDHRDH"/>
</dbReference>
<dbReference type="PANTHER" id="PTHR42760">
    <property type="entry name" value="SHORT-CHAIN DEHYDROGENASES/REDUCTASES FAMILY MEMBER"/>
    <property type="match status" value="1"/>
</dbReference>
<evidence type="ECO:0000256" key="7">
    <source>
        <dbReference type="ARBA" id="ARBA00052497"/>
    </source>
</evidence>
<evidence type="ECO:0000256" key="9">
    <source>
        <dbReference type="ARBA" id="ARBA00067031"/>
    </source>
</evidence>
<dbReference type="InterPro" id="IPR036291">
    <property type="entry name" value="NAD(P)-bd_dom_sf"/>
</dbReference>
<comment type="catalytic activity">
    <reaction evidence="5">
        <text>12alpha-hydroxy-3-oxo-5beta-cholan-24-oate + NADH + H(+) = isodeoxycholate + NAD(+)</text>
        <dbReference type="Rhea" id="RHEA:47492"/>
        <dbReference type="ChEBI" id="CHEBI:15378"/>
        <dbReference type="ChEBI" id="CHEBI:57540"/>
        <dbReference type="ChEBI" id="CHEBI:57945"/>
        <dbReference type="ChEBI" id="CHEBI:87733"/>
        <dbReference type="ChEBI" id="CHEBI:87734"/>
    </reaction>
    <physiologicalReaction direction="left-to-right" evidence="5">
        <dbReference type="Rhea" id="RHEA:47493"/>
    </physiologicalReaction>
</comment>
<dbReference type="Pfam" id="PF13561">
    <property type="entry name" value="adh_short_C2"/>
    <property type="match status" value="1"/>
</dbReference>
<gene>
    <name evidence="11" type="ORF">FYJ69_01605</name>
</gene>
<dbReference type="GO" id="GO:0008202">
    <property type="term" value="P:steroid metabolic process"/>
    <property type="evidence" value="ECO:0007669"/>
    <property type="project" value="UniProtKB-KW"/>
</dbReference>
<evidence type="ECO:0000256" key="5">
    <source>
        <dbReference type="ARBA" id="ARBA00050257"/>
    </source>
</evidence>
<organism evidence="11 12">
    <name type="scientific">Parafannyhessea umbonata</name>
    <dbReference type="NCBI Taxonomy" id="604330"/>
    <lineage>
        <taxon>Bacteria</taxon>
        <taxon>Bacillati</taxon>
        <taxon>Actinomycetota</taxon>
        <taxon>Coriobacteriia</taxon>
        <taxon>Coriobacteriales</taxon>
        <taxon>Atopobiaceae</taxon>
        <taxon>Parafannyhessea</taxon>
    </lineage>
</organism>
<dbReference type="GO" id="GO:0016616">
    <property type="term" value="F:oxidoreductase activity, acting on the CH-OH group of donors, NAD or NADP as acceptor"/>
    <property type="evidence" value="ECO:0007669"/>
    <property type="project" value="TreeGrafter"/>
</dbReference>
<comment type="catalytic activity">
    <reaction evidence="7">
        <text>7alpha,12alpha-dihydroxy-3-oxo-5beta-cholan-24-oate + NADH + H(+) = isocholate + NAD(+)</text>
        <dbReference type="Rhea" id="RHEA:47512"/>
        <dbReference type="ChEBI" id="CHEBI:15378"/>
        <dbReference type="ChEBI" id="CHEBI:57540"/>
        <dbReference type="ChEBI" id="CHEBI:57945"/>
        <dbReference type="ChEBI" id="CHEBI:87735"/>
        <dbReference type="ChEBI" id="CHEBI:87736"/>
    </reaction>
    <physiologicalReaction direction="left-to-right" evidence="7">
        <dbReference type="Rhea" id="RHEA:47513"/>
    </physiologicalReaction>
</comment>
<dbReference type="EMBL" id="VUND01000001">
    <property type="protein sequence ID" value="MST59609.1"/>
    <property type="molecule type" value="Genomic_DNA"/>
</dbReference>
<dbReference type="PANTHER" id="PTHR42760:SF133">
    <property type="entry name" value="3-OXOACYL-[ACYL-CARRIER-PROTEIN] REDUCTASE"/>
    <property type="match status" value="1"/>
</dbReference>
<evidence type="ECO:0000256" key="8">
    <source>
        <dbReference type="ARBA" id="ARBA00052953"/>
    </source>
</evidence>
<evidence type="ECO:0000256" key="4">
    <source>
        <dbReference type="ARBA" id="ARBA00023221"/>
    </source>
</evidence>
<evidence type="ECO:0000313" key="12">
    <source>
        <dbReference type="Proteomes" id="UP000434342"/>
    </source>
</evidence>
<reference evidence="11 12" key="1">
    <citation type="submission" date="2019-08" db="EMBL/GenBank/DDBJ databases">
        <title>In-depth cultivation of the pig gut microbiome towards novel bacterial diversity and tailored functional studies.</title>
        <authorList>
            <person name="Wylensek D."/>
            <person name="Hitch T.C.A."/>
            <person name="Clavel T."/>
        </authorList>
    </citation>
    <scope>NUCLEOTIDE SEQUENCE [LARGE SCALE GENOMIC DNA]</scope>
    <source>
        <strain evidence="11 12">WB01_CNA04</strain>
    </source>
</reference>
<name>A0A6N7X8L2_9ACTN</name>
<sequence>MSAPGDARHLLRHASARGVLMEGIKGKVAIVTGAASGIGKATAKRFAEEGALVAMLDLRKEAIEEAARDLGLEEGAFIALPVDVTKDDQVRSAVGAVVERFGRIDVLCNIAGIGGKVGPVEDQTVSDARTVIEVNLLGTYCMIHHVLPMMKSQNEGVILNTASVDGTACYAYEAPYAMSKAAVIHLTQCLANENGNTIRVNCVSPGWVKTPMMDETADGFGDMDYQNEGDLVDYGPLGRAEEPSEIAGIFAFLASDDARILNGVDIHADGGKYLGKQ</sequence>
<evidence type="ECO:0000256" key="3">
    <source>
        <dbReference type="ARBA" id="ARBA00023098"/>
    </source>
</evidence>
<evidence type="ECO:0000256" key="1">
    <source>
        <dbReference type="ARBA" id="ARBA00006484"/>
    </source>
</evidence>
<dbReference type="FunFam" id="3.40.50.720:FF:000084">
    <property type="entry name" value="Short-chain dehydrogenase reductase"/>
    <property type="match status" value="1"/>
</dbReference>
<evidence type="ECO:0000256" key="10">
    <source>
        <dbReference type="ARBA" id="ARBA00081284"/>
    </source>
</evidence>
<evidence type="ECO:0000313" key="11">
    <source>
        <dbReference type="EMBL" id="MST59609.1"/>
    </source>
</evidence>
<dbReference type="InterPro" id="IPR020904">
    <property type="entry name" value="Sc_DH/Rdtase_CS"/>
</dbReference>
<proteinExistence type="inferred from homology"/>
<dbReference type="EC" id="1.1.1.391" evidence="9"/>
<comment type="similarity">
    <text evidence="1">Belongs to the short-chain dehydrogenases/reductases (SDR) family.</text>
</comment>
<comment type="catalytic activity">
    <reaction evidence="6">
        <text>3-oxochenodeoxycholate + NADH + H(+) = isochenodeoxycholate + NAD(+)</text>
        <dbReference type="Rhea" id="RHEA:47516"/>
        <dbReference type="ChEBI" id="CHEBI:15378"/>
        <dbReference type="ChEBI" id="CHEBI:57540"/>
        <dbReference type="ChEBI" id="CHEBI:57945"/>
        <dbReference type="ChEBI" id="CHEBI:87730"/>
        <dbReference type="ChEBI" id="CHEBI:87731"/>
    </reaction>
    <physiologicalReaction direction="left-to-right" evidence="6">
        <dbReference type="Rhea" id="RHEA:47517"/>
    </physiologicalReaction>
</comment>
<keyword evidence="4" id="KW-0753">Steroid metabolism</keyword>
<dbReference type="InterPro" id="IPR002347">
    <property type="entry name" value="SDR_fam"/>
</dbReference>
<comment type="caution">
    <text evidence="11">The sequence shown here is derived from an EMBL/GenBank/DDBJ whole genome shotgun (WGS) entry which is preliminary data.</text>
</comment>
<accession>A0A6N7X8L2</accession>
<dbReference type="Gene3D" id="3.40.50.720">
    <property type="entry name" value="NAD(P)-binding Rossmann-like Domain"/>
    <property type="match status" value="1"/>
</dbReference>
<dbReference type="NCBIfam" id="NF005559">
    <property type="entry name" value="PRK07231.1"/>
    <property type="match status" value="1"/>
</dbReference>
<dbReference type="AlphaFoldDB" id="A0A6N7X8L2"/>
<keyword evidence="2" id="KW-0560">Oxidoreductase</keyword>
<dbReference type="Proteomes" id="UP000434342">
    <property type="component" value="Unassembled WGS sequence"/>
</dbReference>